<name>A0A7W7S7X4_9ACTN</name>
<dbReference type="EMBL" id="JACHJR010000001">
    <property type="protein sequence ID" value="MBB4944933.1"/>
    <property type="molecule type" value="Genomic_DNA"/>
</dbReference>
<accession>A0A7W7S7X4</accession>
<sequence>MTFVGGPADGRIERLPLPEAVGKVTISGDLSEFATVLVR</sequence>
<reference evidence="1 2" key="1">
    <citation type="submission" date="2020-08" db="EMBL/GenBank/DDBJ databases">
        <title>Sequencing the genomes of 1000 actinobacteria strains.</title>
        <authorList>
            <person name="Klenk H.-P."/>
        </authorList>
    </citation>
    <scope>NUCLEOTIDE SEQUENCE [LARGE SCALE GENOMIC DNA]</scope>
    <source>
        <strain evidence="1 2">DSM 44786</strain>
    </source>
</reference>
<comment type="caution">
    <text evidence="1">The sequence shown here is derived from an EMBL/GenBank/DDBJ whole genome shotgun (WGS) entry which is preliminary data.</text>
</comment>
<organism evidence="1 2">
    <name type="scientific">Kitasatospora gansuensis</name>
    <dbReference type="NCBI Taxonomy" id="258050"/>
    <lineage>
        <taxon>Bacteria</taxon>
        <taxon>Bacillati</taxon>
        <taxon>Actinomycetota</taxon>
        <taxon>Actinomycetes</taxon>
        <taxon>Kitasatosporales</taxon>
        <taxon>Streptomycetaceae</taxon>
        <taxon>Kitasatospora</taxon>
    </lineage>
</organism>
<protein>
    <submittedName>
        <fullName evidence="1">Uncharacterized protein</fullName>
    </submittedName>
</protein>
<keyword evidence="2" id="KW-1185">Reference proteome</keyword>
<proteinExistence type="predicted"/>
<evidence type="ECO:0000313" key="2">
    <source>
        <dbReference type="Proteomes" id="UP000573327"/>
    </source>
</evidence>
<dbReference type="AlphaFoldDB" id="A0A7W7S7X4"/>
<dbReference type="Proteomes" id="UP000573327">
    <property type="component" value="Unassembled WGS sequence"/>
</dbReference>
<gene>
    <name evidence="1" type="ORF">F4556_000468</name>
</gene>
<evidence type="ECO:0000313" key="1">
    <source>
        <dbReference type="EMBL" id="MBB4944933.1"/>
    </source>
</evidence>